<accession>A0A841I2L2</accession>
<organism evidence="2 3">
    <name type="scientific">Deinobacterium chartae</name>
    <dbReference type="NCBI Taxonomy" id="521158"/>
    <lineage>
        <taxon>Bacteria</taxon>
        <taxon>Thermotogati</taxon>
        <taxon>Deinococcota</taxon>
        <taxon>Deinococci</taxon>
        <taxon>Deinococcales</taxon>
        <taxon>Deinococcaceae</taxon>
        <taxon>Deinobacterium</taxon>
    </lineage>
</organism>
<dbReference type="EMBL" id="JACHHG010000007">
    <property type="protein sequence ID" value="MBB6098619.1"/>
    <property type="molecule type" value="Genomic_DNA"/>
</dbReference>
<feature type="transmembrane region" description="Helical" evidence="1">
    <location>
        <begin position="7"/>
        <end position="25"/>
    </location>
</feature>
<evidence type="ECO:0000313" key="2">
    <source>
        <dbReference type="EMBL" id="MBB6098619.1"/>
    </source>
</evidence>
<feature type="transmembrane region" description="Helical" evidence="1">
    <location>
        <begin position="31"/>
        <end position="50"/>
    </location>
</feature>
<name>A0A841I2L2_9DEIO</name>
<reference evidence="2 3" key="1">
    <citation type="submission" date="2020-08" db="EMBL/GenBank/DDBJ databases">
        <title>Genomic Encyclopedia of Type Strains, Phase IV (KMG-IV): sequencing the most valuable type-strain genomes for metagenomic binning, comparative biology and taxonomic classification.</title>
        <authorList>
            <person name="Goeker M."/>
        </authorList>
    </citation>
    <scope>NUCLEOTIDE SEQUENCE [LARGE SCALE GENOMIC DNA]</scope>
    <source>
        <strain evidence="2 3">DSM 21458</strain>
    </source>
</reference>
<keyword evidence="3" id="KW-1185">Reference proteome</keyword>
<evidence type="ECO:0000313" key="3">
    <source>
        <dbReference type="Proteomes" id="UP000569951"/>
    </source>
</evidence>
<proteinExistence type="predicted"/>
<protein>
    <submittedName>
        <fullName evidence="2">Uncharacterized protein</fullName>
    </submittedName>
</protein>
<evidence type="ECO:0000256" key="1">
    <source>
        <dbReference type="SAM" id="Phobius"/>
    </source>
</evidence>
<comment type="caution">
    <text evidence="2">The sequence shown here is derived from an EMBL/GenBank/DDBJ whole genome shotgun (WGS) entry which is preliminary data.</text>
</comment>
<keyword evidence="1" id="KW-1133">Transmembrane helix</keyword>
<keyword evidence="1" id="KW-0812">Transmembrane</keyword>
<dbReference type="AlphaFoldDB" id="A0A841I2L2"/>
<keyword evidence="1" id="KW-0472">Membrane</keyword>
<dbReference type="RefSeq" id="WP_183987233.1">
    <property type="nucleotide sequence ID" value="NZ_JACHHG010000007.1"/>
</dbReference>
<sequence length="55" mass="6105">MAEFRPTAFWSFLITGVLFLLLWLFGVGESIPTYAAVGVLFTLLAAGEWAQRGLR</sequence>
<gene>
    <name evidence="2" type="ORF">HNR42_002054</name>
</gene>
<dbReference type="Proteomes" id="UP000569951">
    <property type="component" value="Unassembled WGS sequence"/>
</dbReference>